<dbReference type="Gene3D" id="3.20.20.70">
    <property type="entry name" value="Aldolase class I"/>
    <property type="match status" value="1"/>
</dbReference>
<reference evidence="3 4" key="1">
    <citation type="submission" date="2018-11" db="EMBL/GenBank/DDBJ databases">
        <authorList>
            <consortium name="Pathogen Informatics"/>
        </authorList>
    </citation>
    <scope>NUCLEOTIDE SEQUENCE [LARGE SCALE GENOMIC DNA]</scope>
</reference>
<protein>
    <submittedName>
        <fullName evidence="3">Uncharacterized protein</fullName>
    </submittedName>
</protein>
<name>A0A3P7NL68_CYLGO</name>
<dbReference type="SUPFAM" id="SSF51395">
    <property type="entry name" value="FMN-linked oxidoreductases"/>
    <property type="match status" value="1"/>
</dbReference>
<keyword evidence="4" id="KW-1185">Reference proteome</keyword>
<dbReference type="AlphaFoldDB" id="A0A3P7NL68"/>
<dbReference type="EMBL" id="UYRV01128926">
    <property type="protein sequence ID" value="VDN36318.1"/>
    <property type="molecule type" value="Genomic_DNA"/>
</dbReference>
<dbReference type="OrthoDB" id="1663137at2759"/>
<dbReference type="PANTHER" id="PTHR43656:SF5">
    <property type="entry name" value="NADH:FLAVIN OXIDOREDUCTASE_NADH OXIDASE N-TERMINAL DOMAIN-CONTAINING PROTEIN"/>
    <property type="match status" value="1"/>
</dbReference>
<proteinExistence type="predicted"/>
<evidence type="ECO:0000313" key="3">
    <source>
        <dbReference type="EMBL" id="VDN36318.1"/>
    </source>
</evidence>
<dbReference type="InterPro" id="IPR051799">
    <property type="entry name" value="NADH_flavin_oxidoreductase"/>
</dbReference>
<dbReference type="Proteomes" id="UP000271889">
    <property type="component" value="Unassembled WGS sequence"/>
</dbReference>
<dbReference type="GO" id="GO:0016491">
    <property type="term" value="F:oxidoreductase activity"/>
    <property type="evidence" value="ECO:0007669"/>
    <property type="project" value="UniProtKB-KW"/>
</dbReference>
<dbReference type="PANTHER" id="PTHR43656">
    <property type="entry name" value="BINDING OXIDOREDUCTASE, PUTATIVE (AFU_ORTHOLOGUE AFUA_2G08260)-RELATED"/>
    <property type="match status" value="1"/>
</dbReference>
<evidence type="ECO:0000256" key="1">
    <source>
        <dbReference type="ARBA" id="ARBA00022630"/>
    </source>
</evidence>
<evidence type="ECO:0000313" key="4">
    <source>
        <dbReference type="Proteomes" id="UP000271889"/>
    </source>
</evidence>
<organism evidence="3 4">
    <name type="scientific">Cylicostephanus goldi</name>
    <name type="common">Nematode worm</name>
    <dbReference type="NCBI Taxonomy" id="71465"/>
    <lineage>
        <taxon>Eukaryota</taxon>
        <taxon>Metazoa</taxon>
        <taxon>Ecdysozoa</taxon>
        <taxon>Nematoda</taxon>
        <taxon>Chromadorea</taxon>
        <taxon>Rhabditida</taxon>
        <taxon>Rhabditina</taxon>
        <taxon>Rhabditomorpha</taxon>
        <taxon>Strongyloidea</taxon>
        <taxon>Strongylidae</taxon>
        <taxon>Cylicostephanus</taxon>
    </lineage>
</organism>
<dbReference type="InterPro" id="IPR013785">
    <property type="entry name" value="Aldolase_TIM"/>
</dbReference>
<gene>
    <name evidence="3" type="ORF">CGOC_LOCUS13177</name>
</gene>
<evidence type="ECO:0000256" key="2">
    <source>
        <dbReference type="ARBA" id="ARBA00023002"/>
    </source>
</evidence>
<sequence>MDKCGFDFIELTGGSLSKLFKLKDESANKREAYFAEFALKTRSVVKNTVLYVTGGFRTAKVMVDCIKNSFTDGIGLGRPTTAEPGSQTCLWRYASHLQ</sequence>
<keyword evidence="1" id="KW-0285">Flavoprotein</keyword>
<accession>A0A3P7NL68</accession>
<keyword evidence="2" id="KW-0560">Oxidoreductase</keyword>